<dbReference type="PROSITE" id="PS50294">
    <property type="entry name" value="WD_REPEATS_REGION"/>
    <property type="match status" value="2"/>
</dbReference>
<evidence type="ECO:0000313" key="9">
    <source>
        <dbReference type="EMBL" id="KAF5100915.1"/>
    </source>
</evidence>
<keyword evidence="10" id="KW-1185">Reference proteome</keyword>
<evidence type="ECO:0000313" key="10">
    <source>
        <dbReference type="Proteomes" id="UP000242525"/>
    </source>
</evidence>
<dbReference type="InterPro" id="IPR022052">
    <property type="entry name" value="Histone-bd_RBBP4-like_N"/>
</dbReference>
<evidence type="ECO:0000256" key="5">
    <source>
        <dbReference type="PROSITE-ProRule" id="PRU00221"/>
    </source>
</evidence>
<evidence type="ECO:0000256" key="3">
    <source>
        <dbReference type="ARBA" id="ARBA00022737"/>
    </source>
</evidence>
<dbReference type="PANTHER" id="PTHR45903:SF1">
    <property type="entry name" value="GLUTAMATE-RICH WD REPEAT-CONTAINING PROTEIN 1"/>
    <property type="match status" value="1"/>
</dbReference>
<dbReference type="EMBL" id="CCBN010000003">
    <property type="protein sequence ID" value="CDO52584.1"/>
    <property type="molecule type" value="Genomic_DNA"/>
</dbReference>
<dbReference type="Gene3D" id="2.130.10.10">
    <property type="entry name" value="YVTN repeat-like/Quinoprotein amine dehydrogenase"/>
    <property type="match status" value="1"/>
</dbReference>
<evidence type="ECO:0000313" key="8">
    <source>
        <dbReference type="EMBL" id="CDO52584.1"/>
    </source>
</evidence>
<sequence>MSKRPIEQEEETRHTASRQGLEDTPHDKMDLDEEEVEFEDPYGDDFDDSEEEIFEAGDEDEENLDEEKLEEFVETSQTRALQAIQEDAAHEEKSNNKTKGKNQPQIYVPGVTQLGPNEVLEADPSTYDMLHWMGVDWPCLSFDILEDNLGDERRNYPHSTYVVTGTQAQKARDNKIMVMKMSSLGKTLVNEDDDDDLSDDEVDADPILEYKSLPTPYTTNRIRVSPFARQTGQYLTASMSEGGDVFIWDVSQHFRSFDNPGTTITKQMNRPIHTIQVHGRIEGYAVDWSPLIPTGSLLTGDISGRIHLTNRGQSSWTTDRTPFEGHDGSVEEIQWSRSEQTVFASAGTDGFIRIWDIRSKKHQPALSVKASNTDINVMSWNPKVSYLLASGHDDGQWGVWDLRTFKPNAAPNPVASFDFHKKAITSIEFHPTEDSTIAVASEDGSVTLWDLAVEADDDEIKQQQQTYGALQSFPPQYLFGHQQAETKEVHWHKQIPGTLISTSSDNFCVWKTISV</sequence>
<name>A0A0J9X618_GEOCN</name>
<protein>
    <submittedName>
        <fullName evidence="8">Similar to Saccharomyces cerevisiae YMR131C RRB1 Essential nuclear protein involved in early steps of ribosome biogenesis</fullName>
    </submittedName>
</protein>
<dbReference type="InterPro" id="IPR019775">
    <property type="entry name" value="WD40_repeat_CS"/>
</dbReference>
<comment type="caution">
    <text evidence="8">The sequence shown here is derived from an EMBL/GenBank/DDBJ whole genome shotgun (WGS) entry which is preliminary data.</text>
</comment>
<feature type="compositionally biased region" description="Basic and acidic residues" evidence="6">
    <location>
        <begin position="1"/>
        <end position="29"/>
    </location>
</feature>
<dbReference type="Proteomes" id="UP000750522">
    <property type="component" value="Unassembled WGS sequence"/>
</dbReference>
<dbReference type="SMART" id="SM00320">
    <property type="entry name" value="WD40"/>
    <property type="match status" value="5"/>
</dbReference>
<dbReference type="PROSITE" id="PS00678">
    <property type="entry name" value="WD_REPEATS_1"/>
    <property type="match status" value="1"/>
</dbReference>
<reference evidence="9" key="2">
    <citation type="journal article" date="2020" name="Front. Microbiol.">
        <title>Phenotypic and Genetic Characterization of the Cheese Ripening Yeast Geotrichum candidum.</title>
        <authorList>
            <person name="Perkins V."/>
            <person name="Vignola S."/>
            <person name="Lessard M.H."/>
            <person name="Plante P.L."/>
            <person name="Corbeil J."/>
            <person name="Dugat-Bony E."/>
            <person name="Frenette M."/>
            <person name="Labrie S."/>
        </authorList>
    </citation>
    <scope>NUCLEOTIDE SEQUENCE</scope>
    <source>
        <strain evidence="9">LMA-70</strain>
    </source>
</reference>
<dbReference type="STRING" id="1173061.A0A0J9X618"/>
<feature type="repeat" description="WD" evidence="5">
    <location>
        <begin position="417"/>
        <end position="451"/>
    </location>
</feature>
<feature type="domain" description="Histone-binding protein RBBP4-like N-terminal" evidence="7">
    <location>
        <begin position="118"/>
        <end position="184"/>
    </location>
</feature>
<feature type="region of interest" description="Disordered" evidence="6">
    <location>
        <begin position="87"/>
        <end position="106"/>
    </location>
</feature>
<dbReference type="AlphaFoldDB" id="A0A0J9X618"/>
<evidence type="ECO:0000256" key="4">
    <source>
        <dbReference type="ARBA" id="ARBA00023242"/>
    </source>
</evidence>
<comment type="subcellular location">
    <subcellularLocation>
        <location evidence="1">Nucleus</location>
    </subcellularLocation>
</comment>
<feature type="repeat" description="WD" evidence="5">
    <location>
        <begin position="323"/>
        <end position="365"/>
    </location>
</feature>
<dbReference type="InterPro" id="IPR036322">
    <property type="entry name" value="WD40_repeat_dom_sf"/>
</dbReference>
<feature type="compositionally biased region" description="Acidic residues" evidence="6">
    <location>
        <begin position="30"/>
        <end position="48"/>
    </location>
</feature>
<evidence type="ECO:0000256" key="6">
    <source>
        <dbReference type="SAM" id="MobiDB-lite"/>
    </source>
</evidence>
<evidence type="ECO:0000256" key="2">
    <source>
        <dbReference type="ARBA" id="ARBA00022574"/>
    </source>
</evidence>
<organism evidence="8 10">
    <name type="scientific">Geotrichum candidum</name>
    <name type="common">Oospora lactis</name>
    <name type="synonym">Dipodascus geotrichum</name>
    <dbReference type="NCBI Taxonomy" id="1173061"/>
    <lineage>
        <taxon>Eukaryota</taxon>
        <taxon>Fungi</taxon>
        <taxon>Dikarya</taxon>
        <taxon>Ascomycota</taxon>
        <taxon>Saccharomycotina</taxon>
        <taxon>Dipodascomycetes</taxon>
        <taxon>Dipodascales</taxon>
        <taxon>Dipodascaceae</taxon>
        <taxon>Geotrichum</taxon>
    </lineage>
</organism>
<gene>
    <name evidence="8" type="ORF">BN980_GECA03s04190g</name>
    <name evidence="9" type="ORF">DV451_002390</name>
</gene>
<dbReference type="Proteomes" id="UP000242525">
    <property type="component" value="Unassembled WGS sequence"/>
</dbReference>
<dbReference type="OrthoDB" id="2161379at2759"/>
<dbReference type="PROSITE" id="PS50082">
    <property type="entry name" value="WD_REPEATS_2"/>
    <property type="match status" value="3"/>
</dbReference>
<dbReference type="InterPro" id="IPR015943">
    <property type="entry name" value="WD40/YVTN_repeat-like_dom_sf"/>
</dbReference>
<keyword evidence="3" id="KW-0677">Repeat</keyword>
<dbReference type="InterPro" id="IPR001680">
    <property type="entry name" value="WD40_rpt"/>
</dbReference>
<keyword evidence="4" id="KW-0539">Nucleus</keyword>
<dbReference type="Pfam" id="PF12265">
    <property type="entry name" value="CAF1C_H4-bd"/>
    <property type="match status" value="1"/>
</dbReference>
<dbReference type="SUPFAM" id="SSF50978">
    <property type="entry name" value="WD40 repeat-like"/>
    <property type="match status" value="1"/>
</dbReference>
<proteinExistence type="predicted"/>
<keyword evidence="2 5" id="KW-0853">WD repeat</keyword>
<dbReference type="EMBL" id="QQZK01000042">
    <property type="protein sequence ID" value="KAF5100915.1"/>
    <property type="molecule type" value="Genomic_DNA"/>
</dbReference>
<dbReference type="Pfam" id="PF00400">
    <property type="entry name" value="WD40"/>
    <property type="match status" value="2"/>
</dbReference>
<feature type="repeat" description="WD" evidence="5">
    <location>
        <begin position="368"/>
        <end position="410"/>
    </location>
</feature>
<reference evidence="9" key="3">
    <citation type="submission" date="2020-01" db="EMBL/GenBank/DDBJ databases">
        <authorList>
            <person name="Perkins V."/>
            <person name="Lessard M.-H."/>
            <person name="Dugat-Bony E."/>
            <person name="Frenette M."/>
            <person name="Labrie S."/>
        </authorList>
    </citation>
    <scope>NUCLEOTIDE SEQUENCE</scope>
    <source>
        <strain evidence="9">LMA-70</strain>
    </source>
</reference>
<feature type="region of interest" description="Disordered" evidence="6">
    <location>
        <begin position="1"/>
        <end position="48"/>
    </location>
</feature>
<dbReference type="InterPro" id="IPR051972">
    <property type="entry name" value="Glutamate-rich_WD_repeat"/>
</dbReference>
<evidence type="ECO:0000259" key="7">
    <source>
        <dbReference type="Pfam" id="PF12265"/>
    </source>
</evidence>
<evidence type="ECO:0000256" key="1">
    <source>
        <dbReference type="ARBA" id="ARBA00004123"/>
    </source>
</evidence>
<dbReference type="GO" id="GO:0005730">
    <property type="term" value="C:nucleolus"/>
    <property type="evidence" value="ECO:0007669"/>
    <property type="project" value="TreeGrafter"/>
</dbReference>
<dbReference type="GO" id="GO:0042254">
    <property type="term" value="P:ribosome biogenesis"/>
    <property type="evidence" value="ECO:0007669"/>
    <property type="project" value="TreeGrafter"/>
</dbReference>
<accession>A0A0J9X618</accession>
<dbReference type="PANTHER" id="PTHR45903">
    <property type="entry name" value="GLUTAMATE-RICH WD REPEAT-CONTAINING PROTEIN 1"/>
    <property type="match status" value="1"/>
</dbReference>
<reference evidence="8 10" key="1">
    <citation type="submission" date="2014-03" db="EMBL/GenBank/DDBJ databases">
        <authorList>
            <person name="Casaregola S."/>
        </authorList>
    </citation>
    <scope>NUCLEOTIDE SEQUENCE [LARGE SCALE GENOMIC DNA]</scope>
    <source>
        <strain evidence="8 10">CLIB 918</strain>
    </source>
</reference>